<dbReference type="PROSITE" id="PS50004">
    <property type="entry name" value="C2"/>
    <property type="match status" value="1"/>
</dbReference>
<dbReference type="OrthoDB" id="1029639at2759"/>
<reference evidence="3 4" key="1">
    <citation type="journal article" date="2018" name="Mol. Biol. Evol.">
        <title>Analysis of the draft genome of the red seaweed Gracilariopsis chorda provides insights into genome size evolution in Rhodophyta.</title>
        <authorList>
            <person name="Lee J."/>
            <person name="Yang E.C."/>
            <person name="Graf L."/>
            <person name="Yang J.H."/>
            <person name="Qiu H."/>
            <person name="Zel Zion U."/>
            <person name="Chan C.X."/>
            <person name="Stephens T.G."/>
            <person name="Weber A.P.M."/>
            <person name="Boo G.H."/>
            <person name="Boo S.M."/>
            <person name="Kim K.M."/>
            <person name="Shin Y."/>
            <person name="Jung M."/>
            <person name="Lee S.J."/>
            <person name="Yim H.S."/>
            <person name="Lee J.H."/>
            <person name="Bhattacharya D."/>
            <person name="Yoon H.S."/>
        </authorList>
    </citation>
    <scope>NUCLEOTIDE SEQUENCE [LARGE SCALE GENOMIC DNA]</scope>
    <source>
        <strain evidence="3 4">SKKU-2015</strain>
        <tissue evidence="3">Whole body</tissue>
    </source>
</reference>
<dbReference type="STRING" id="448386.A0A2V3IQX5"/>
<evidence type="ECO:0000313" key="4">
    <source>
        <dbReference type="Proteomes" id="UP000247409"/>
    </source>
</evidence>
<dbReference type="EMBL" id="NBIV01000089">
    <property type="protein sequence ID" value="PXF44499.1"/>
    <property type="molecule type" value="Genomic_DNA"/>
</dbReference>
<dbReference type="GO" id="GO:0005886">
    <property type="term" value="C:plasma membrane"/>
    <property type="evidence" value="ECO:0007669"/>
    <property type="project" value="TreeGrafter"/>
</dbReference>
<organism evidence="3 4">
    <name type="scientific">Gracilariopsis chorda</name>
    <dbReference type="NCBI Taxonomy" id="448386"/>
    <lineage>
        <taxon>Eukaryota</taxon>
        <taxon>Rhodophyta</taxon>
        <taxon>Florideophyceae</taxon>
        <taxon>Rhodymeniophycidae</taxon>
        <taxon>Gracilariales</taxon>
        <taxon>Gracilariaceae</taxon>
        <taxon>Gracilariopsis</taxon>
    </lineage>
</organism>
<evidence type="ECO:0000256" key="1">
    <source>
        <dbReference type="SAM" id="MobiDB-lite"/>
    </source>
</evidence>
<evidence type="ECO:0000259" key="2">
    <source>
        <dbReference type="PROSITE" id="PS50004"/>
    </source>
</evidence>
<accession>A0A2V3IQX5</accession>
<dbReference type="InterPro" id="IPR000008">
    <property type="entry name" value="C2_dom"/>
</dbReference>
<feature type="region of interest" description="Disordered" evidence="1">
    <location>
        <begin position="393"/>
        <end position="419"/>
    </location>
</feature>
<dbReference type="SUPFAM" id="SSF49562">
    <property type="entry name" value="C2 domain (Calcium/lipid-binding domain, CaLB)"/>
    <property type="match status" value="1"/>
</dbReference>
<name>A0A2V3IQX5_9FLOR</name>
<dbReference type="PANTHER" id="PTHR10857">
    <property type="entry name" value="COPINE"/>
    <property type="match status" value="1"/>
</dbReference>
<dbReference type="GO" id="GO:0005544">
    <property type="term" value="F:calcium-dependent phospholipid binding"/>
    <property type="evidence" value="ECO:0007669"/>
    <property type="project" value="InterPro"/>
</dbReference>
<dbReference type="InterPro" id="IPR035892">
    <property type="entry name" value="C2_domain_sf"/>
</dbReference>
<proteinExistence type="predicted"/>
<dbReference type="Proteomes" id="UP000247409">
    <property type="component" value="Unassembled WGS sequence"/>
</dbReference>
<gene>
    <name evidence="3" type="ORF">BWQ96_05771</name>
</gene>
<evidence type="ECO:0000313" key="3">
    <source>
        <dbReference type="EMBL" id="PXF44499.1"/>
    </source>
</evidence>
<dbReference type="PANTHER" id="PTHR10857:SF106">
    <property type="entry name" value="C2 DOMAIN-CONTAINING PROTEIN"/>
    <property type="match status" value="1"/>
</dbReference>
<feature type="compositionally biased region" description="Acidic residues" evidence="1">
    <location>
        <begin position="398"/>
        <end position="410"/>
    </location>
</feature>
<dbReference type="InterPro" id="IPR045052">
    <property type="entry name" value="Copine"/>
</dbReference>
<dbReference type="Pfam" id="PF00168">
    <property type="entry name" value="C2"/>
    <property type="match status" value="1"/>
</dbReference>
<protein>
    <submittedName>
        <fullName evidence="3">Copine-3</fullName>
    </submittedName>
</protein>
<keyword evidence="4" id="KW-1185">Reference proteome</keyword>
<dbReference type="Gene3D" id="2.60.40.150">
    <property type="entry name" value="C2 domain"/>
    <property type="match status" value="1"/>
</dbReference>
<feature type="domain" description="C2" evidence="2">
    <location>
        <begin position="31"/>
        <end position="158"/>
    </location>
</feature>
<comment type="caution">
    <text evidence="3">The sequence shown here is derived from an EMBL/GenBank/DDBJ whole genome shotgun (WGS) entry which is preliminary data.</text>
</comment>
<sequence length="419" mass="46837">MNKKGLAVTPLTVAPPPHSPSSFPLQNFWTRNMQRPPASSASSSSLPAYVELKIAAADLRGRRVDPFAVLARPTSGSFSTHDEIVRTETVWSEANPAFVTSFEIPLNGDQIPEGEFRVVLYSRSSRSDELRRNTFLGYADFSLSRVFAKRDGVIERVLRARSGRSERKMGSVIICGEKVKPAAVKHMYSIQFGFAKRSDVWGSASRRKARRCFYVIYRAIINGVGDEDWTPVYRSEVVDPFRNVDRECMFEGASIQAEHLYGMDENRALRFELFHYNQSGTHIPLGFVQTSASAFKYAKPGGKLYMVPVSGSTLKQAFVTLDMAKMGLTTRRGGVSSVFCLKADAFVWGKPGETVQSDDYLERDSYGRTRVEAIVDREHMPRGVSYMGSRLHRLNSDYDSDEEEADDDGDDNGHLSNAS</sequence>
<dbReference type="GO" id="GO:0071277">
    <property type="term" value="P:cellular response to calcium ion"/>
    <property type="evidence" value="ECO:0007669"/>
    <property type="project" value="TreeGrafter"/>
</dbReference>
<dbReference type="AlphaFoldDB" id="A0A2V3IQX5"/>